<evidence type="ECO:0000313" key="2">
    <source>
        <dbReference type="EMBL" id="KZM72055.1"/>
    </source>
</evidence>
<reference evidence="2 3" key="1">
    <citation type="submission" date="2016-04" db="EMBL/GenBank/DDBJ databases">
        <authorList>
            <person name="Evans L.H."/>
            <person name="Alamgir A."/>
            <person name="Owens N."/>
            <person name="Weber N.D."/>
            <person name="Virtaneva K."/>
            <person name="Barbian K."/>
            <person name="Babar A."/>
            <person name="Rosenke K."/>
        </authorList>
    </citation>
    <scope>NUCLEOTIDE SEQUENCE [LARGE SCALE GENOMIC DNA]</scope>
    <source>
        <strain evidence="2 3">IFM 0406</strain>
    </source>
</reference>
<dbReference type="AlphaFoldDB" id="A0A164L5U5"/>
<dbReference type="OrthoDB" id="4559854at2"/>
<dbReference type="Proteomes" id="UP000076512">
    <property type="component" value="Unassembled WGS sequence"/>
</dbReference>
<feature type="chain" id="PRO_5007851441" evidence="1">
    <location>
        <begin position="30"/>
        <end position="123"/>
    </location>
</feature>
<evidence type="ECO:0000256" key="1">
    <source>
        <dbReference type="SAM" id="SignalP"/>
    </source>
</evidence>
<protein>
    <submittedName>
        <fullName evidence="2">Uncharacterized protein</fullName>
    </submittedName>
</protein>
<dbReference type="EMBL" id="LWGR01000010">
    <property type="protein sequence ID" value="KZM72055.1"/>
    <property type="molecule type" value="Genomic_DNA"/>
</dbReference>
<keyword evidence="1" id="KW-0732">Signal</keyword>
<gene>
    <name evidence="2" type="ORF">AWN90_38190</name>
</gene>
<evidence type="ECO:0000313" key="3">
    <source>
        <dbReference type="Proteomes" id="UP000076512"/>
    </source>
</evidence>
<name>A0A164L5U5_9NOCA</name>
<dbReference type="RefSeq" id="WP_067593356.1">
    <property type="nucleotide sequence ID" value="NZ_JABMCZ010000001.1"/>
</dbReference>
<feature type="signal peptide" evidence="1">
    <location>
        <begin position="1"/>
        <end position="29"/>
    </location>
</feature>
<sequence>MRARTLVFATAVTGAAAATLALGAGSAGAVTPVTFPQAGAAGLELDHGETQAFANSPAPALIDRYLPGDNVTVSIRPDSQLPKTGDRVYASLRDIVAEAGTRPGGKVDLVLAPGPELVVVQNW</sequence>
<keyword evidence="3" id="KW-1185">Reference proteome</keyword>
<organism evidence="2 3">
    <name type="scientific">Nocardia terpenica</name>
    <dbReference type="NCBI Taxonomy" id="455432"/>
    <lineage>
        <taxon>Bacteria</taxon>
        <taxon>Bacillati</taxon>
        <taxon>Actinomycetota</taxon>
        <taxon>Actinomycetes</taxon>
        <taxon>Mycobacteriales</taxon>
        <taxon>Nocardiaceae</taxon>
        <taxon>Nocardia</taxon>
    </lineage>
</organism>
<proteinExistence type="predicted"/>
<comment type="caution">
    <text evidence="2">The sequence shown here is derived from an EMBL/GenBank/DDBJ whole genome shotgun (WGS) entry which is preliminary data.</text>
</comment>
<accession>A0A164L5U5</accession>